<dbReference type="AlphaFoldDB" id="A0AA40CDF8"/>
<name>A0AA40CDF8_9PEZI</name>
<gene>
    <name evidence="1" type="ORF">B0T14DRAFT_508467</name>
</gene>
<keyword evidence="2" id="KW-1185">Reference proteome</keyword>
<comment type="caution">
    <text evidence="1">The sequence shown here is derived from an EMBL/GenBank/DDBJ whole genome shotgun (WGS) entry which is preliminary data.</text>
</comment>
<evidence type="ECO:0000313" key="1">
    <source>
        <dbReference type="EMBL" id="KAK0634145.1"/>
    </source>
</evidence>
<dbReference type="Proteomes" id="UP001175000">
    <property type="component" value="Unassembled WGS sequence"/>
</dbReference>
<dbReference type="EMBL" id="JAULSU010000001">
    <property type="protein sequence ID" value="KAK0634145.1"/>
    <property type="molecule type" value="Genomic_DNA"/>
</dbReference>
<organism evidence="1 2">
    <name type="scientific">Immersiella caudata</name>
    <dbReference type="NCBI Taxonomy" id="314043"/>
    <lineage>
        <taxon>Eukaryota</taxon>
        <taxon>Fungi</taxon>
        <taxon>Dikarya</taxon>
        <taxon>Ascomycota</taxon>
        <taxon>Pezizomycotina</taxon>
        <taxon>Sordariomycetes</taxon>
        <taxon>Sordariomycetidae</taxon>
        <taxon>Sordariales</taxon>
        <taxon>Lasiosphaeriaceae</taxon>
        <taxon>Immersiella</taxon>
    </lineage>
</organism>
<evidence type="ECO:0000313" key="2">
    <source>
        <dbReference type="Proteomes" id="UP001175000"/>
    </source>
</evidence>
<protein>
    <submittedName>
        <fullName evidence="1">Uncharacterized protein</fullName>
    </submittedName>
</protein>
<accession>A0AA40CDF8</accession>
<proteinExistence type="predicted"/>
<reference evidence="1" key="1">
    <citation type="submission" date="2023-06" db="EMBL/GenBank/DDBJ databases">
        <title>Genome-scale phylogeny and comparative genomics of the fungal order Sordariales.</title>
        <authorList>
            <consortium name="Lawrence Berkeley National Laboratory"/>
            <person name="Hensen N."/>
            <person name="Bonometti L."/>
            <person name="Westerberg I."/>
            <person name="Brannstrom I.O."/>
            <person name="Guillou S."/>
            <person name="Cros-Aarteil S."/>
            <person name="Calhoun S."/>
            <person name="Haridas S."/>
            <person name="Kuo A."/>
            <person name="Mondo S."/>
            <person name="Pangilinan J."/>
            <person name="Riley R."/>
            <person name="Labutti K."/>
            <person name="Andreopoulos B."/>
            <person name="Lipzen A."/>
            <person name="Chen C."/>
            <person name="Yanf M."/>
            <person name="Daum C."/>
            <person name="Ng V."/>
            <person name="Clum A."/>
            <person name="Steindorff A."/>
            <person name="Ohm R."/>
            <person name="Martin F."/>
            <person name="Silar P."/>
            <person name="Natvig D."/>
            <person name="Lalanne C."/>
            <person name="Gautier V."/>
            <person name="Ament-Velasquez S.L."/>
            <person name="Kruys A."/>
            <person name="Hutchinson M.I."/>
            <person name="Powell A.J."/>
            <person name="Barry K."/>
            <person name="Miller A.N."/>
            <person name="Grigoriev I.V."/>
            <person name="Debuchy R."/>
            <person name="Gladieux P."/>
            <person name="Thoren M.H."/>
            <person name="Johannesson H."/>
        </authorList>
    </citation>
    <scope>NUCLEOTIDE SEQUENCE</scope>
    <source>
        <strain evidence="1">CBS 606.72</strain>
    </source>
</reference>
<sequence length="101" mass="10967">MPNAIRILTTAKCSEATVSKSSNEDRPPRQARTFPFPRALTCVPAFQPCSDCCYLLEPYLLVFPKHDCGGGGPANVVPPSARCCSALDPARRRMQTLKIAS</sequence>